<gene>
    <name evidence="4" type="primary">106053881</name>
</gene>
<evidence type="ECO:0000259" key="3">
    <source>
        <dbReference type="SMART" id="SM00093"/>
    </source>
</evidence>
<evidence type="ECO:0000256" key="1">
    <source>
        <dbReference type="ARBA" id="ARBA00009500"/>
    </source>
</evidence>
<dbReference type="Gene3D" id="3.30.497.10">
    <property type="entry name" value="Antithrombin, subunit I, domain 2"/>
    <property type="match status" value="1"/>
</dbReference>
<name>A0A2C9LP39_BIOGL</name>
<dbReference type="InterPro" id="IPR000215">
    <property type="entry name" value="Serpin_fam"/>
</dbReference>
<dbReference type="EnsemblMetazoa" id="BGLB033388-RA">
    <property type="protein sequence ID" value="BGLB033388-PA"/>
    <property type="gene ID" value="BGLB033388"/>
</dbReference>
<dbReference type="InterPro" id="IPR023796">
    <property type="entry name" value="Serpin_dom"/>
</dbReference>
<comment type="similarity">
    <text evidence="1 2">Belongs to the serpin family.</text>
</comment>
<dbReference type="Pfam" id="PF00079">
    <property type="entry name" value="Serpin"/>
    <property type="match status" value="1"/>
</dbReference>
<dbReference type="STRING" id="6526.A0A2C9LP39"/>
<dbReference type="SMART" id="SM00093">
    <property type="entry name" value="SERPIN"/>
    <property type="match status" value="1"/>
</dbReference>
<evidence type="ECO:0000313" key="5">
    <source>
        <dbReference type="Proteomes" id="UP000076420"/>
    </source>
</evidence>
<dbReference type="VEuPathDB" id="VectorBase:BGLB033388"/>
<dbReference type="PROSITE" id="PS00284">
    <property type="entry name" value="SERPIN"/>
    <property type="match status" value="1"/>
</dbReference>
<dbReference type="AlphaFoldDB" id="A0A2C9LP39"/>
<proteinExistence type="inferred from homology"/>
<organism evidence="4 5">
    <name type="scientific">Biomphalaria glabrata</name>
    <name type="common">Bloodfluke planorb</name>
    <name type="synonym">Freshwater snail</name>
    <dbReference type="NCBI Taxonomy" id="6526"/>
    <lineage>
        <taxon>Eukaryota</taxon>
        <taxon>Metazoa</taxon>
        <taxon>Spiralia</taxon>
        <taxon>Lophotrochozoa</taxon>
        <taxon>Mollusca</taxon>
        <taxon>Gastropoda</taxon>
        <taxon>Heterobranchia</taxon>
        <taxon>Euthyneura</taxon>
        <taxon>Panpulmonata</taxon>
        <taxon>Hygrophila</taxon>
        <taxon>Lymnaeoidea</taxon>
        <taxon>Planorbidae</taxon>
        <taxon>Biomphalaria</taxon>
    </lineage>
</organism>
<dbReference type="SUPFAM" id="SSF56574">
    <property type="entry name" value="Serpins"/>
    <property type="match status" value="1"/>
</dbReference>
<dbReference type="Proteomes" id="UP000076420">
    <property type="component" value="Unassembled WGS sequence"/>
</dbReference>
<feature type="domain" description="Serpin" evidence="3">
    <location>
        <begin position="1"/>
        <end position="194"/>
    </location>
</feature>
<dbReference type="Gene3D" id="2.30.39.10">
    <property type="entry name" value="Alpha-1-antitrypsin, domain 1"/>
    <property type="match status" value="1"/>
</dbReference>
<dbReference type="InterPro" id="IPR023795">
    <property type="entry name" value="Serpin_CS"/>
</dbReference>
<dbReference type="PANTHER" id="PTHR11461">
    <property type="entry name" value="SERINE PROTEASE INHIBITOR, SERPIN"/>
    <property type="match status" value="1"/>
</dbReference>
<reference evidence="4" key="1">
    <citation type="submission" date="2020-05" db="UniProtKB">
        <authorList>
            <consortium name="EnsemblMetazoa"/>
        </authorList>
    </citation>
    <scope>IDENTIFICATION</scope>
    <source>
        <strain evidence="4">BB02</strain>
    </source>
</reference>
<dbReference type="InterPro" id="IPR036186">
    <property type="entry name" value="Serpin_sf"/>
</dbReference>
<accession>A0A2C9LP39</accession>
<evidence type="ECO:0000313" key="4">
    <source>
        <dbReference type="EnsemblMetazoa" id="BGLB033388-PA"/>
    </source>
</evidence>
<protein>
    <recommendedName>
        <fullName evidence="3">Serpin domain-containing protein</fullName>
    </recommendedName>
</protein>
<evidence type="ECO:0000256" key="2">
    <source>
        <dbReference type="RuleBase" id="RU000411"/>
    </source>
</evidence>
<dbReference type="GO" id="GO:0004867">
    <property type="term" value="F:serine-type endopeptidase inhibitor activity"/>
    <property type="evidence" value="ECO:0007669"/>
    <property type="project" value="InterPro"/>
</dbReference>
<dbReference type="GO" id="GO:0005615">
    <property type="term" value="C:extracellular space"/>
    <property type="evidence" value="ECO:0007669"/>
    <property type="project" value="InterPro"/>
</dbReference>
<dbReference type="InterPro" id="IPR042178">
    <property type="entry name" value="Serpin_sf_1"/>
</dbReference>
<dbReference type="KEGG" id="bgt:106053881"/>
<dbReference type="PANTHER" id="PTHR11461:SF211">
    <property type="entry name" value="GH10112P-RELATED"/>
    <property type="match status" value="1"/>
</dbReference>
<dbReference type="InterPro" id="IPR042185">
    <property type="entry name" value="Serpin_sf_2"/>
</dbReference>
<sequence>HYSSNGTFYSATGSERKVEYLNAHEVERLYAEDSDLQLLSLRYMDTSFAFNIFLPKTKLGLKSLRSKLTGERIQKLLSKLKDTLVTVTIPKMKIETGFKLKEALMAMGVTQMFSGNADLTGISKAPPLHISDAAHRAIIEVDEAGTTAAAATIFFGIPVSLRIGGPQPVTFRADHPFLFILTKDKNPLFMGQFV</sequence>